<feature type="compositionally biased region" description="Acidic residues" evidence="2">
    <location>
        <begin position="344"/>
        <end position="364"/>
    </location>
</feature>
<feature type="compositionally biased region" description="Acidic residues" evidence="2">
    <location>
        <begin position="19"/>
        <end position="29"/>
    </location>
</feature>
<evidence type="ECO:0000256" key="1">
    <source>
        <dbReference type="ARBA" id="ARBA00022801"/>
    </source>
</evidence>
<feature type="compositionally biased region" description="Low complexity" evidence="2">
    <location>
        <begin position="266"/>
        <end position="299"/>
    </location>
</feature>
<proteinExistence type="predicted"/>
<feature type="region of interest" description="Disordered" evidence="2">
    <location>
        <begin position="210"/>
        <end position="443"/>
    </location>
</feature>
<reference evidence="4" key="1">
    <citation type="submission" date="2009-08" db="EMBL/GenBank/DDBJ databases">
        <title>Annotation of Salpingoeca rosetta.</title>
        <authorList>
            <consortium name="The Broad Institute Genome Sequencing Platform"/>
            <person name="Russ C."/>
            <person name="Cuomo C."/>
            <person name="Burger G."/>
            <person name="Gray M.W."/>
            <person name="Holland P.W.H."/>
            <person name="King N."/>
            <person name="Lang F.B.F."/>
            <person name="Roger A.J."/>
            <person name="Ruiz-Trillo I."/>
            <person name="Young S.K."/>
            <person name="Zeng Q."/>
            <person name="Gargeya S."/>
            <person name="Alvarado L."/>
            <person name="Berlin A."/>
            <person name="Chapman S.B."/>
            <person name="Chen Z."/>
            <person name="Freedman E."/>
            <person name="Gellesch M."/>
            <person name="Goldberg J."/>
            <person name="Griggs A."/>
            <person name="Gujja S."/>
            <person name="Heilman E."/>
            <person name="Heiman D."/>
            <person name="Howarth C."/>
            <person name="Mehta T."/>
            <person name="Neiman D."/>
            <person name="Pearson M."/>
            <person name="Roberts A."/>
            <person name="Saif S."/>
            <person name="Shea T."/>
            <person name="Shenoy N."/>
            <person name="Sisk P."/>
            <person name="Stolte C."/>
            <person name="Sykes S."/>
            <person name="White J."/>
            <person name="Yandava C."/>
            <person name="Haas B."/>
            <person name="Nusbaum C."/>
            <person name="Birren B."/>
        </authorList>
    </citation>
    <scope>NUCLEOTIDE SEQUENCE [LARGE SCALE GENOMIC DNA]</scope>
    <source>
        <strain evidence="4">ATCC 50818</strain>
    </source>
</reference>
<evidence type="ECO:0000313" key="4">
    <source>
        <dbReference type="EMBL" id="EGD78734.1"/>
    </source>
</evidence>
<dbReference type="eggNOG" id="KOG4696">
    <property type="taxonomic scope" value="Eukaryota"/>
</dbReference>
<dbReference type="RefSeq" id="XP_004997691.1">
    <property type="nucleotide sequence ID" value="XM_004997634.1"/>
</dbReference>
<dbReference type="Proteomes" id="UP000007799">
    <property type="component" value="Unassembled WGS sequence"/>
</dbReference>
<gene>
    <name evidence="4" type="ORF">PTSG_01714</name>
</gene>
<protein>
    <recommendedName>
        <fullName evidence="3">UFSP1/2/DUB catalytic domain-containing protein</fullName>
    </recommendedName>
</protein>
<keyword evidence="1" id="KW-0378">Hydrolase</keyword>
<dbReference type="STRING" id="946362.F2TYR0"/>
<feature type="compositionally biased region" description="Low complexity" evidence="2">
    <location>
        <begin position="411"/>
        <end position="442"/>
    </location>
</feature>
<dbReference type="Gene3D" id="3.90.70.130">
    <property type="match status" value="1"/>
</dbReference>
<feature type="compositionally biased region" description="Basic and acidic residues" evidence="2">
    <location>
        <begin position="164"/>
        <end position="179"/>
    </location>
</feature>
<evidence type="ECO:0000259" key="3">
    <source>
        <dbReference type="Pfam" id="PF07910"/>
    </source>
</evidence>
<dbReference type="GO" id="GO:0019783">
    <property type="term" value="F:ubiquitin-like protein peptidase activity"/>
    <property type="evidence" value="ECO:0007669"/>
    <property type="project" value="UniProtKB-ARBA"/>
</dbReference>
<dbReference type="InterPro" id="IPR012462">
    <property type="entry name" value="UFSP1/2_DUB_cat"/>
</dbReference>
<organism evidence="5">
    <name type="scientific">Salpingoeca rosetta (strain ATCC 50818 / BSB-021)</name>
    <dbReference type="NCBI Taxonomy" id="946362"/>
    <lineage>
        <taxon>Eukaryota</taxon>
        <taxon>Choanoflagellata</taxon>
        <taxon>Craspedida</taxon>
        <taxon>Salpingoecidae</taxon>
        <taxon>Salpingoeca</taxon>
    </lineage>
</organism>
<feature type="compositionally biased region" description="Basic and acidic residues" evidence="2">
    <location>
        <begin position="110"/>
        <end position="121"/>
    </location>
</feature>
<dbReference type="AlphaFoldDB" id="F2TYR0"/>
<evidence type="ECO:0000256" key="2">
    <source>
        <dbReference type="SAM" id="MobiDB-lite"/>
    </source>
</evidence>
<feature type="compositionally biased region" description="Low complexity" evidence="2">
    <location>
        <begin position="308"/>
        <end position="326"/>
    </location>
</feature>
<dbReference type="InParanoid" id="F2TYR0"/>
<keyword evidence="5" id="KW-1185">Reference proteome</keyword>
<dbReference type="KEGG" id="sre:PTSG_01714"/>
<name>F2TYR0_SALR5</name>
<feature type="compositionally biased region" description="Basic and acidic residues" evidence="2">
    <location>
        <begin position="34"/>
        <end position="51"/>
    </location>
</feature>
<dbReference type="Pfam" id="PF07910">
    <property type="entry name" value="Peptidase_C78"/>
    <property type="match status" value="1"/>
</dbReference>
<feature type="compositionally biased region" description="Low complexity" evidence="2">
    <location>
        <begin position="99"/>
        <end position="109"/>
    </location>
</feature>
<accession>F2TYR0</accession>
<feature type="compositionally biased region" description="Basic residues" evidence="2">
    <location>
        <begin position="251"/>
        <end position="260"/>
    </location>
</feature>
<evidence type="ECO:0000313" key="5">
    <source>
        <dbReference type="Proteomes" id="UP000007799"/>
    </source>
</evidence>
<feature type="region of interest" description="Disordered" evidence="2">
    <location>
        <begin position="1"/>
        <end position="121"/>
    </location>
</feature>
<feature type="compositionally biased region" description="Basic residues" evidence="2">
    <location>
        <begin position="392"/>
        <end position="410"/>
    </location>
</feature>
<feature type="compositionally biased region" description="Basic and acidic residues" evidence="2">
    <location>
        <begin position="1"/>
        <end position="15"/>
    </location>
</feature>
<sequence length="754" mass="82481">MQPCKRAKDGGREDAVIVVDDDDDDEDGVGNEGSEEKVEDERRTGTGDDGRLYGSDDEADFVNPATVTVQQHPRQLARHRRYCQPRLDDNSSSQHHEQQQPQQQQAGQEQRQHGQHDEPDSIVDESHLCTVTVKCDMCGYHVLATEIDVHLEEHSLELAKRLMEKEQNKRAPETSKDTSDQPMGKAEAAAYQRISQYFNNGTRSILPSRADAAAARRMGHHTATAASSTMPRIIASVSAEEPPRPSIHSTASRRARKRRASPPPSTSTSTAATIDLSASASSSAPSSSSSSSAASTSTTLPPPPPPAMAATTIPSSSSSLSSSLSSSRKRGHSSHDAAVLVNDDNGDGDDDHDGDDDNDDDDDLFTAMMRASAKNAGRGGRNGSNNNNSGSRSRHERGGTRPRSRTRHRSTTTTRTTRASTSSSSSSSASSKTKTAAAAPPRSKLHLAVSSTLHRGCVNISHVPVSYSRPRALVVEEHAGYDGVWSAMHGALLNAVRFSKIPSEFTLCRFARVFGQSGYERLWSCGYRNMQTMTDALMARDHFSRRLYGGCGQIPALSALQRELEAAWYSGFDPDGAAQFGYKVSGTGKWIGTTEVCALLRYYGLDAHVATFVRTGESATIDAYEGLVDWVWHYLHFSHTNTHKREFGRVEAGVHVSEMPPLYFQHDGHSRTVVGMERKQMKNGSVKVNLLVLDPLTRPQTLHKSLLTGGWEKYVKRGLHTLHKPSYQLVFVRGVMDKLQRERSKSMRVDSGTA</sequence>
<dbReference type="PANTHER" id="PTHR48153">
    <property type="entry name" value="UFM1-SPECIFIC PROTEASE 2"/>
    <property type="match status" value="1"/>
</dbReference>
<dbReference type="GeneID" id="16078288"/>
<dbReference type="PANTHER" id="PTHR48153:SF4">
    <property type="entry name" value="UBIQUITIN CARBOXYL-TERMINAL HYDROLASE MUG105"/>
    <property type="match status" value="1"/>
</dbReference>
<dbReference type="OrthoDB" id="288987at2759"/>
<feature type="compositionally biased region" description="Basic and acidic residues" evidence="2">
    <location>
        <begin position="86"/>
        <end position="98"/>
    </location>
</feature>
<feature type="domain" description="UFSP1/2/DUB catalytic" evidence="3">
    <location>
        <begin position="521"/>
        <end position="730"/>
    </location>
</feature>
<dbReference type="EMBL" id="GL832957">
    <property type="protein sequence ID" value="EGD78734.1"/>
    <property type="molecule type" value="Genomic_DNA"/>
</dbReference>
<feature type="region of interest" description="Disordered" evidence="2">
    <location>
        <begin position="164"/>
        <end position="188"/>
    </location>
</feature>